<dbReference type="RefSeq" id="WP_072883880.1">
    <property type="nucleotide sequence ID" value="NZ_FQVO01000003.1"/>
</dbReference>
<dbReference type="Gene3D" id="2.20.20.130">
    <property type="match status" value="1"/>
</dbReference>
<dbReference type="SUPFAM" id="SSF48452">
    <property type="entry name" value="TPR-like"/>
    <property type="match status" value="1"/>
</dbReference>
<dbReference type="EMBL" id="FQVO01000003">
    <property type="protein sequence ID" value="SHE70333.1"/>
    <property type="molecule type" value="Genomic_DNA"/>
</dbReference>
<dbReference type="OrthoDB" id="630434at2"/>
<evidence type="ECO:0000259" key="7">
    <source>
        <dbReference type="Pfam" id="PF14322"/>
    </source>
</evidence>
<evidence type="ECO:0000259" key="6">
    <source>
        <dbReference type="Pfam" id="PF07980"/>
    </source>
</evidence>
<proteinExistence type="inferred from homology"/>
<dbReference type="GO" id="GO:0009279">
    <property type="term" value="C:cell outer membrane"/>
    <property type="evidence" value="ECO:0007669"/>
    <property type="project" value="UniProtKB-SubCell"/>
</dbReference>
<feature type="domain" description="RagB/SusD" evidence="6">
    <location>
        <begin position="328"/>
        <end position="487"/>
    </location>
</feature>
<gene>
    <name evidence="8" type="ORF">SAMN05444408_103195</name>
</gene>
<dbReference type="InterPro" id="IPR033985">
    <property type="entry name" value="SusD-like_N"/>
</dbReference>
<feature type="domain" description="SusD-like N-terminal" evidence="7">
    <location>
        <begin position="30"/>
        <end position="230"/>
    </location>
</feature>
<dbReference type="Pfam" id="PF14322">
    <property type="entry name" value="SusD-like_3"/>
    <property type="match status" value="1"/>
</dbReference>
<evidence type="ECO:0000313" key="9">
    <source>
        <dbReference type="Proteomes" id="UP000184236"/>
    </source>
</evidence>
<reference evidence="9" key="1">
    <citation type="submission" date="2016-11" db="EMBL/GenBank/DDBJ databases">
        <authorList>
            <person name="Varghese N."/>
            <person name="Submissions S."/>
        </authorList>
    </citation>
    <scope>NUCLEOTIDE SEQUENCE [LARGE SCALE GENOMIC DNA]</scope>
    <source>
        <strain evidence="9">DSM 26898</strain>
    </source>
</reference>
<dbReference type="STRING" id="1302685.SAMN05444408_103195"/>
<evidence type="ECO:0000256" key="4">
    <source>
        <dbReference type="ARBA" id="ARBA00023136"/>
    </source>
</evidence>
<evidence type="ECO:0000313" key="8">
    <source>
        <dbReference type="EMBL" id="SHE70333.1"/>
    </source>
</evidence>
<evidence type="ECO:0000256" key="2">
    <source>
        <dbReference type="ARBA" id="ARBA00006275"/>
    </source>
</evidence>
<evidence type="ECO:0000256" key="1">
    <source>
        <dbReference type="ARBA" id="ARBA00004442"/>
    </source>
</evidence>
<evidence type="ECO:0000256" key="3">
    <source>
        <dbReference type="ARBA" id="ARBA00022729"/>
    </source>
</evidence>
<name>A0A1M4VNA9_9FLAO</name>
<dbReference type="Gene3D" id="1.25.40.390">
    <property type="match status" value="1"/>
</dbReference>
<keyword evidence="9" id="KW-1185">Reference proteome</keyword>
<keyword evidence="4" id="KW-0472">Membrane</keyword>
<keyword evidence="3" id="KW-0732">Signal</keyword>
<accession>A0A1M4VNA9</accession>
<dbReference type="Proteomes" id="UP000184236">
    <property type="component" value="Unassembled WGS sequence"/>
</dbReference>
<dbReference type="AlphaFoldDB" id="A0A1M4VNA9"/>
<organism evidence="8 9">
    <name type="scientific">Chryseobacterium takakiae</name>
    <dbReference type="NCBI Taxonomy" id="1302685"/>
    <lineage>
        <taxon>Bacteria</taxon>
        <taxon>Pseudomonadati</taxon>
        <taxon>Bacteroidota</taxon>
        <taxon>Flavobacteriia</taxon>
        <taxon>Flavobacteriales</taxon>
        <taxon>Weeksellaceae</taxon>
        <taxon>Chryseobacterium group</taxon>
        <taxon>Chryseobacterium</taxon>
    </lineage>
</organism>
<dbReference type="InterPro" id="IPR012944">
    <property type="entry name" value="SusD_RagB_dom"/>
</dbReference>
<dbReference type="Pfam" id="PF07980">
    <property type="entry name" value="SusD_RagB"/>
    <property type="match status" value="1"/>
</dbReference>
<comment type="subcellular location">
    <subcellularLocation>
        <location evidence="1">Cell outer membrane</location>
    </subcellularLocation>
</comment>
<dbReference type="InterPro" id="IPR011990">
    <property type="entry name" value="TPR-like_helical_dom_sf"/>
</dbReference>
<evidence type="ECO:0000256" key="5">
    <source>
        <dbReference type="ARBA" id="ARBA00023237"/>
    </source>
</evidence>
<sequence>MKNIFKIGAFSCLLLLVSCSEEHFDVEPNYLDNPNSVTQSEASFRSLTDGAYDAMKNIFDGDNGNALILADVLADNLILNPQGRLTNTDQYQWSYNGTTGGATALFSDSYFAISRANFVLDNLNKIPYTAFMKNIEAEAKAIRGAMHFEVLRAYSKIPTQDGSASNSMGIPYVTVFDPFQKPTRDATVTDSYNKVISDLLFAYNNINTTNGSIGRFNKTSVAALLNRVYLYMGDYANAITYGEFVITNSSSVGARTNFAGIWTDASTDGVLLSLLNGNVNTDNTTVGVCYNQNASGIRSEYNVNYDLFLKYSPTGIADIRRTGYLLTANYAGTPYNHVIKYRTRTGSITAQVVNVKFIRTAEVYLNTAEAYMKSSTPNSTRALQLLNTLREQRYLPYTAGTETGTALLDAVYSERRLELAFENDRFWTLKRLGLPVNRSSFGPNVDGTGTGPGASIVTLQSSDYRWQLPIPQSEINLNPNMKQNPGY</sequence>
<keyword evidence="5" id="KW-0998">Cell outer membrane</keyword>
<dbReference type="PROSITE" id="PS51257">
    <property type="entry name" value="PROKAR_LIPOPROTEIN"/>
    <property type="match status" value="1"/>
</dbReference>
<comment type="similarity">
    <text evidence="2">Belongs to the SusD family.</text>
</comment>
<protein>
    <submittedName>
        <fullName evidence="8">Starch-binding associating with outer membrane</fullName>
    </submittedName>
</protein>
<dbReference type="Gene3D" id="1.25.40.900">
    <property type="match status" value="1"/>
</dbReference>